<feature type="compositionally biased region" description="Polar residues" evidence="5">
    <location>
        <begin position="290"/>
        <end position="302"/>
    </location>
</feature>
<feature type="domain" description="C2H2-type" evidence="6">
    <location>
        <begin position="1666"/>
        <end position="1695"/>
    </location>
</feature>
<feature type="region of interest" description="Disordered" evidence="5">
    <location>
        <begin position="290"/>
        <end position="333"/>
    </location>
</feature>
<keyword evidence="2 4" id="KW-0863">Zinc-finger</keyword>
<feature type="domain" description="C2H2-type" evidence="6">
    <location>
        <begin position="174"/>
        <end position="198"/>
    </location>
</feature>
<feature type="region of interest" description="Disordered" evidence="5">
    <location>
        <begin position="994"/>
        <end position="1019"/>
    </location>
</feature>
<dbReference type="PROSITE" id="PS00028">
    <property type="entry name" value="ZINC_FINGER_C2H2_1"/>
    <property type="match status" value="2"/>
</dbReference>
<dbReference type="PROSITE" id="PS50157">
    <property type="entry name" value="ZINC_FINGER_C2H2_2"/>
    <property type="match status" value="2"/>
</dbReference>
<evidence type="ECO:0000256" key="5">
    <source>
        <dbReference type="SAM" id="MobiDB-lite"/>
    </source>
</evidence>
<feature type="compositionally biased region" description="Low complexity" evidence="5">
    <location>
        <begin position="1305"/>
        <end position="1318"/>
    </location>
</feature>
<keyword evidence="8" id="KW-0378">Hydrolase</keyword>
<feature type="region of interest" description="Disordered" evidence="5">
    <location>
        <begin position="862"/>
        <end position="953"/>
    </location>
</feature>
<feature type="region of interest" description="Disordered" evidence="5">
    <location>
        <begin position="1519"/>
        <end position="1538"/>
    </location>
</feature>
<evidence type="ECO:0000313" key="9">
    <source>
        <dbReference type="Proteomes" id="UP001211907"/>
    </source>
</evidence>
<dbReference type="EMBL" id="JADGJH010000541">
    <property type="protein sequence ID" value="KAJ3126789.1"/>
    <property type="molecule type" value="Genomic_DNA"/>
</dbReference>
<dbReference type="Pfam" id="PF01363">
    <property type="entry name" value="FYVE"/>
    <property type="match status" value="1"/>
</dbReference>
<dbReference type="InterPro" id="IPR000306">
    <property type="entry name" value="Znf_FYVE"/>
</dbReference>
<evidence type="ECO:0000313" key="8">
    <source>
        <dbReference type="EMBL" id="KAJ3126789.1"/>
    </source>
</evidence>
<feature type="compositionally biased region" description="Low complexity" evidence="5">
    <location>
        <begin position="1131"/>
        <end position="1142"/>
    </location>
</feature>
<dbReference type="PROSITE" id="PS50178">
    <property type="entry name" value="ZF_FYVE"/>
    <property type="match status" value="1"/>
</dbReference>
<evidence type="ECO:0000259" key="7">
    <source>
        <dbReference type="PROSITE" id="PS50178"/>
    </source>
</evidence>
<evidence type="ECO:0000256" key="3">
    <source>
        <dbReference type="ARBA" id="ARBA00022833"/>
    </source>
</evidence>
<feature type="region of interest" description="Disordered" evidence="5">
    <location>
        <begin position="1124"/>
        <end position="1152"/>
    </location>
</feature>
<name>A0AAD5T3X4_9FUNG</name>
<gene>
    <name evidence="8" type="primary">PEP7</name>
    <name evidence="8" type="ORF">HK100_010079</name>
</gene>
<keyword evidence="1" id="KW-0479">Metal-binding</keyword>
<dbReference type="CDD" id="cd15737">
    <property type="entry name" value="FYVE2_Vac1p_like"/>
    <property type="match status" value="1"/>
</dbReference>
<dbReference type="InterPro" id="IPR011011">
    <property type="entry name" value="Znf_FYVE_PHD"/>
</dbReference>
<dbReference type="SMART" id="SM00355">
    <property type="entry name" value="ZnF_C2H2"/>
    <property type="match status" value="3"/>
</dbReference>
<dbReference type="Gene3D" id="3.30.40.10">
    <property type="entry name" value="Zinc/RING finger domain, C3HC4 (zinc finger)"/>
    <property type="match status" value="2"/>
</dbReference>
<dbReference type="GO" id="GO:0008270">
    <property type="term" value="F:zinc ion binding"/>
    <property type="evidence" value="ECO:0007669"/>
    <property type="project" value="UniProtKB-KW"/>
</dbReference>
<feature type="compositionally biased region" description="Low complexity" evidence="5">
    <location>
        <begin position="994"/>
        <end position="1006"/>
    </location>
</feature>
<dbReference type="InterPro" id="IPR017455">
    <property type="entry name" value="Znf_FYVE-rel"/>
</dbReference>
<dbReference type="PANTHER" id="PTHR23164">
    <property type="entry name" value="EARLY ENDOSOME ANTIGEN 1"/>
    <property type="match status" value="1"/>
</dbReference>
<keyword evidence="3" id="KW-0862">Zinc</keyword>
<evidence type="ECO:0000259" key="6">
    <source>
        <dbReference type="PROSITE" id="PS50157"/>
    </source>
</evidence>
<comment type="caution">
    <text evidence="8">The sequence shown here is derived from an EMBL/GenBank/DDBJ whole genome shotgun (WGS) entry which is preliminary data.</text>
</comment>
<dbReference type="InterPro" id="IPR013087">
    <property type="entry name" value="Znf_C2H2_type"/>
</dbReference>
<feature type="compositionally biased region" description="Basic and acidic residues" evidence="5">
    <location>
        <begin position="872"/>
        <end position="888"/>
    </location>
</feature>
<dbReference type="SUPFAM" id="SSF57667">
    <property type="entry name" value="beta-beta-alpha zinc fingers"/>
    <property type="match status" value="1"/>
</dbReference>
<protein>
    <submittedName>
        <fullName evidence="8">Carboxypeptidase Y-deficient</fullName>
    </submittedName>
</protein>
<keyword evidence="8" id="KW-0121">Carboxypeptidase</keyword>
<feature type="compositionally biased region" description="Low complexity" evidence="5">
    <location>
        <begin position="1287"/>
        <end position="1297"/>
    </location>
</feature>
<feature type="compositionally biased region" description="Polar residues" evidence="5">
    <location>
        <begin position="1"/>
        <end position="10"/>
    </location>
</feature>
<keyword evidence="8" id="KW-0645">Protease</keyword>
<feature type="compositionally biased region" description="Polar residues" evidence="5">
    <location>
        <begin position="156"/>
        <end position="167"/>
    </location>
</feature>
<reference evidence="8" key="1">
    <citation type="submission" date="2020-05" db="EMBL/GenBank/DDBJ databases">
        <title>Phylogenomic resolution of chytrid fungi.</title>
        <authorList>
            <person name="Stajich J.E."/>
            <person name="Amses K."/>
            <person name="Simmons R."/>
            <person name="Seto K."/>
            <person name="Myers J."/>
            <person name="Bonds A."/>
            <person name="Quandt C.A."/>
            <person name="Barry K."/>
            <person name="Liu P."/>
            <person name="Grigoriev I."/>
            <person name="Longcore J.E."/>
            <person name="James T.Y."/>
        </authorList>
    </citation>
    <scope>NUCLEOTIDE SEQUENCE</scope>
    <source>
        <strain evidence="8">JEL0513</strain>
    </source>
</reference>
<dbReference type="InterPro" id="IPR036236">
    <property type="entry name" value="Znf_C2H2_sf"/>
</dbReference>
<evidence type="ECO:0000256" key="1">
    <source>
        <dbReference type="ARBA" id="ARBA00022723"/>
    </source>
</evidence>
<feature type="region of interest" description="Disordered" evidence="5">
    <location>
        <begin position="110"/>
        <end position="167"/>
    </location>
</feature>
<sequence length="1695" mass="184433">MKEAENQTTLFRRPSTFGVAATTAPTPVTTRSMISPEITAAKVSAITRRGLDSDPELTEEYGNRDTIKDTDNRDATYLYRTPPSVDAAAVKHRSSSLGLINAAVPFKPQQAPLEQPPEQHHQQQQHHVRAQTVPAAALPAPPVPSSAAQSHRSHSISETSLNGPQSNVSSSSVYACPICGQATKNLLHLNHHLDNVHSIPVESDFDDPGKLIMNWFKKTGENAHRVLKETGENLGLKKTASSDVLNAVAEASIVVNGASNALVANIIPKDGSNFDLNPNDSITTINNNKNYAQKTSPRTSIVNDEINPDSQPPIPGNSIPVTQKHWQPDSDSPMSCAEPNCPKFLVASGVKMGKMVLGAAGVGSMRVHCRKCGKVFCEEHVGLQMRLRPSDAIHDARDGVWCRVCLACFESQDGYFDSGGVKRTRTATFLKARAAMADVVALEVNKLELRYEKLCAIYIENPPKPPSKKTLSRLRNSVMQSGPNYRDLEQSVVAWQDDGEASSCPICSCTFSAIFNPMNRKHHCRLCGRVVCGLETCLSSIELSPTSPTISIGTTSKTARIPPKLVRSIGTVTPRSSIDGEKFSTTEIVVAEVKACTECRKLVFRRKNAIFERSYKPDVVILYEEYLSLKLNVEELLPKFNELVMILSSQKVIKMNDHNYLIASRHRKSLMDYFATIEKLGKRIKAIPAESPRHQKVQDNIQVSVIQFLQANMFTLSLMPKVTTPAGADSSNITSKKSNGKWSGEEEKFATVSFSVLQRIDAASKALEVMEAQESGLQVQLSEAMRRRRLEDAGALREALGDVGREIEDTTAVNMEPGKRASSSLSAAANVTLLDLYNFHLASSPQSPVAASFLGLLNFNNNSGNNTSGAERAFRSDGSRIMREREVDGDGEGEQQQQQQLQLLQQQLLGPHQQQLHSAKPRMPSSLAQSFVAPPPITPTAKPTVPSTSTTPFQITVPPQTSFLCCGVPFKTFALLAKHYDLAHSGADSISDNHVANTNNANANAHTNDDDDNDDSDTDVNARNLQARAIGIPVNSASNLSNPSSQLQQQLHEQQQQPQFSLMSFTDLLSFPGEAYFTQPPLKASLSKQLPQTVLGDILADSSSVLPVQQPLKVVQGKSQLSMGLMQQRQPSPATSNSSPSPELDLNSPAASSNNSIFKSMKSADAMFTSSTSDDIDATLSALLSQPSAIDSVEQLRPTQVETPPQHQNIGKAIATSKRNLSSAAFSLGSYTAADLKKLRTEHNLSGIDIDWLLGGGSSIAQDGNNSFSLAGASELTFDHDFSSINQQQQRQQQQQQRKQKPLVQNIQQQQEQQQSIGSQDLFQSMAIPAHIGGELAKPIDVNTLTPEVYLRMLLEAHHLVGAAHTYLGYRGGGGALTNGVGYNIQQQQQSQQQQVSAQQASEQDFQAIARNLVANGIRPESLTNEQVTQIVVGIQGIDINGGIARNGIPGNGVGSGGGGGGGIIDDAMNLALQQQLIQRQLLQQQQQMLQQQIYAAAAAADIASNALRNISAFDALAEQDGGQQSLPQQPPQSPKVFTCPHCQKKYKSHSGYRYHLDHQHSEVEVSKAPISPVLSLPSQQQQQQQQQHAQHQQQQHSQPQQQQQSQESIQVTDPEVTKIIKPELFSGLAAANTPVAVLNGSNESLFGADGMPRRQIHPSQLNKQFKCAEPGCLKSYKNKGGLKYHREHEHGEKK</sequence>
<evidence type="ECO:0000256" key="4">
    <source>
        <dbReference type="PROSITE-ProRule" id="PRU00042"/>
    </source>
</evidence>
<evidence type="ECO:0000256" key="2">
    <source>
        <dbReference type="ARBA" id="ARBA00022771"/>
    </source>
</evidence>
<dbReference type="SMART" id="SM00064">
    <property type="entry name" value="FYVE"/>
    <property type="match status" value="2"/>
</dbReference>
<feature type="region of interest" description="Disordered" evidence="5">
    <location>
        <begin position="1285"/>
        <end position="1318"/>
    </location>
</feature>
<feature type="domain" description="FYVE-type" evidence="7">
    <location>
        <begin position="498"/>
        <end position="537"/>
    </location>
</feature>
<accession>A0AAD5T3X4</accession>
<feature type="compositionally biased region" description="Low complexity" evidence="5">
    <location>
        <begin position="894"/>
        <end position="916"/>
    </location>
</feature>
<feature type="region of interest" description="Disordered" evidence="5">
    <location>
        <begin position="1"/>
        <end position="24"/>
    </location>
</feature>
<feature type="region of interest" description="Disordered" evidence="5">
    <location>
        <begin position="1575"/>
        <end position="1612"/>
    </location>
</feature>
<proteinExistence type="predicted"/>
<organism evidence="8 9">
    <name type="scientific">Physocladia obscura</name>
    <dbReference type="NCBI Taxonomy" id="109957"/>
    <lineage>
        <taxon>Eukaryota</taxon>
        <taxon>Fungi</taxon>
        <taxon>Fungi incertae sedis</taxon>
        <taxon>Chytridiomycota</taxon>
        <taxon>Chytridiomycota incertae sedis</taxon>
        <taxon>Chytridiomycetes</taxon>
        <taxon>Chytridiales</taxon>
        <taxon>Chytriomycetaceae</taxon>
        <taxon>Physocladia</taxon>
    </lineage>
</organism>
<feature type="compositionally biased region" description="Low complexity" evidence="5">
    <location>
        <begin position="1579"/>
        <end position="1607"/>
    </location>
</feature>
<feature type="compositionally biased region" description="Acidic residues" evidence="5">
    <location>
        <begin position="1009"/>
        <end position="1018"/>
    </location>
</feature>
<dbReference type="InterPro" id="IPR013083">
    <property type="entry name" value="Znf_RING/FYVE/PHD"/>
</dbReference>
<keyword evidence="9" id="KW-1185">Reference proteome</keyword>
<feature type="compositionally biased region" description="Polar residues" evidence="5">
    <location>
        <begin position="319"/>
        <end position="333"/>
    </location>
</feature>
<dbReference type="Proteomes" id="UP001211907">
    <property type="component" value="Unassembled WGS sequence"/>
</dbReference>
<dbReference type="SUPFAM" id="SSF57903">
    <property type="entry name" value="FYVE/PHD zinc finger"/>
    <property type="match status" value="2"/>
</dbReference>
<dbReference type="GO" id="GO:0004180">
    <property type="term" value="F:carboxypeptidase activity"/>
    <property type="evidence" value="ECO:0007669"/>
    <property type="project" value="UniProtKB-KW"/>
</dbReference>